<dbReference type="PANTHER" id="PTHR46670">
    <property type="entry name" value="ENDO/EXONUCLEASE/PHOSPHATASE DOMAIN-CONTAINING PROTEIN"/>
    <property type="match status" value="1"/>
</dbReference>
<dbReference type="Proteomes" id="UP001152795">
    <property type="component" value="Unassembled WGS sequence"/>
</dbReference>
<organism evidence="2 3">
    <name type="scientific">Paramuricea clavata</name>
    <name type="common">Red gorgonian</name>
    <name type="synonym">Violescent sea-whip</name>
    <dbReference type="NCBI Taxonomy" id="317549"/>
    <lineage>
        <taxon>Eukaryota</taxon>
        <taxon>Metazoa</taxon>
        <taxon>Cnidaria</taxon>
        <taxon>Anthozoa</taxon>
        <taxon>Octocorallia</taxon>
        <taxon>Malacalcyonacea</taxon>
        <taxon>Plexauridae</taxon>
        <taxon>Paramuricea</taxon>
    </lineage>
</organism>
<sequence>MSLKNRLIQHENYWTCPNCLGRELPFYNVRDLNEIDNDMLGLELEDDCYVDPHLEILSRSSNHLRLCHINCQSLLSTFDEFLHLISTYTFDILTLSETWLRNNTHQIAHVQIPGYSLVFNNRGEKHGGGVAVYIREELKYKERNDLMRVEPSFEHIWIEIAGKNKNSNVLLGVFYQPDSDPARKVLWLEKFETILAAVHSKWDGILAIAGDMNIDLKNSSTTAYKYEAILRSFNLNQHIKDPTRKGKWLIDHIITNIPHNVVATGVLPTPEVSDHDMPYIIVNARLSRFETRFKYIRSVKSFCSEEYLRDISELPFSLVYAVDDPDEKISILNELLRSYIDRHAPLVQCKITRPPAPWLQDVSIKHPQKERPFTHQTQAESDWSLFRSVRNKIKTAIKTPKRTFYSKALSSKRSKVVWMIIHRILNPNRKKIRQDPDELNKFFVTTSEHILGSYPKQRVNVVEYLDSLSGSSGDTCFRMRKVNFSKVSKQLNGIWMIILQVMTIYL</sequence>
<dbReference type="PANTHER" id="PTHR46670:SF3">
    <property type="entry name" value="ENDONUCLEASE_EXONUCLEASE_PHOSPHATASE DOMAIN-CONTAINING PROTEIN"/>
    <property type="match status" value="1"/>
</dbReference>
<dbReference type="SUPFAM" id="SSF56219">
    <property type="entry name" value="DNase I-like"/>
    <property type="match status" value="1"/>
</dbReference>
<evidence type="ECO:0000313" key="3">
    <source>
        <dbReference type="Proteomes" id="UP001152795"/>
    </source>
</evidence>
<comment type="caution">
    <text evidence="2">The sequence shown here is derived from an EMBL/GenBank/DDBJ whole genome shotgun (WGS) entry which is preliminary data.</text>
</comment>
<dbReference type="InterPro" id="IPR036691">
    <property type="entry name" value="Endo/exonu/phosph_ase_sf"/>
</dbReference>
<reference evidence="2" key="1">
    <citation type="submission" date="2020-04" db="EMBL/GenBank/DDBJ databases">
        <authorList>
            <person name="Alioto T."/>
            <person name="Alioto T."/>
            <person name="Gomez Garrido J."/>
        </authorList>
    </citation>
    <scope>NUCLEOTIDE SEQUENCE</scope>
    <source>
        <strain evidence="2">A484AB</strain>
    </source>
</reference>
<dbReference type="EMBL" id="CACRXK020002492">
    <property type="protein sequence ID" value="CAB3994575.1"/>
    <property type="molecule type" value="Genomic_DNA"/>
</dbReference>
<dbReference type="InterPro" id="IPR005135">
    <property type="entry name" value="Endo/exonuclease/phosphatase"/>
</dbReference>
<accession>A0A6S7GSG0</accession>
<dbReference type="GO" id="GO:0003824">
    <property type="term" value="F:catalytic activity"/>
    <property type="evidence" value="ECO:0007669"/>
    <property type="project" value="InterPro"/>
</dbReference>
<gene>
    <name evidence="2" type="ORF">PACLA_8A042522</name>
</gene>
<name>A0A6S7GSG0_PARCT</name>
<dbReference type="Pfam" id="PF03372">
    <property type="entry name" value="Exo_endo_phos"/>
    <property type="match status" value="1"/>
</dbReference>
<protein>
    <recommendedName>
        <fullName evidence="1">Endonuclease/exonuclease/phosphatase domain-containing protein</fullName>
    </recommendedName>
</protein>
<evidence type="ECO:0000259" key="1">
    <source>
        <dbReference type="Pfam" id="PF03372"/>
    </source>
</evidence>
<evidence type="ECO:0000313" key="2">
    <source>
        <dbReference type="EMBL" id="CAB3994575.1"/>
    </source>
</evidence>
<keyword evidence="3" id="KW-1185">Reference proteome</keyword>
<dbReference type="OrthoDB" id="5986507at2759"/>
<dbReference type="Gene3D" id="3.60.10.10">
    <property type="entry name" value="Endonuclease/exonuclease/phosphatase"/>
    <property type="match status" value="1"/>
</dbReference>
<dbReference type="AlphaFoldDB" id="A0A6S7GSG0"/>
<proteinExistence type="predicted"/>
<feature type="domain" description="Endonuclease/exonuclease/phosphatase" evidence="1">
    <location>
        <begin position="69"/>
        <end position="275"/>
    </location>
</feature>